<dbReference type="EMBL" id="JBBWWR010000009">
    <property type="protein sequence ID" value="KAK8961269.1"/>
    <property type="molecule type" value="Genomic_DNA"/>
</dbReference>
<organism evidence="3 4">
    <name type="scientific">Platanthera guangdongensis</name>
    <dbReference type="NCBI Taxonomy" id="2320717"/>
    <lineage>
        <taxon>Eukaryota</taxon>
        <taxon>Viridiplantae</taxon>
        <taxon>Streptophyta</taxon>
        <taxon>Embryophyta</taxon>
        <taxon>Tracheophyta</taxon>
        <taxon>Spermatophyta</taxon>
        <taxon>Magnoliopsida</taxon>
        <taxon>Liliopsida</taxon>
        <taxon>Asparagales</taxon>
        <taxon>Orchidaceae</taxon>
        <taxon>Orchidoideae</taxon>
        <taxon>Orchideae</taxon>
        <taxon>Orchidinae</taxon>
        <taxon>Platanthera</taxon>
    </lineage>
</organism>
<accession>A0ABR2MC25</accession>
<reference evidence="3 4" key="1">
    <citation type="journal article" date="2022" name="Nat. Plants">
        <title>Genomes of leafy and leafless Platanthera orchids illuminate the evolution of mycoheterotrophy.</title>
        <authorList>
            <person name="Li M.H."/>
            <person name="Liu K.W."/>
            <person name="Li Z."/>
            <person name="Lu H.C."/>
            <person name="Ye Q.L."/>
            <person name="Zhang D."/>
            <person name="Wang J.Y."/>
            <person name="Li Y.F."/>
            <person name="Zhong Z.M."/>
            <person name="Liu X."/>
            <person name="Yu X."/>
            <person name="Liu D.K."/>
            <person name="Tu X.D."/>
            <person name="Liu B."/>
            <person name="Hao Y."/>
            <person name="Liao X.Y."/>
            <person name="Jiang Y.T."/>
            <person name="Sun W.H."/>
            <person name="Chen J."/>
            <person name="Chen Y.Q."/>
            <person name="Ai Y."/>
            <person name="Zhai J.W."/>
            <person name="Wu S.S."/>
            <person name="Zhou Z."/>
            <person name="Hsiao Y.Y."/>
            <person name="Wu W.L."/>
            <person name="Chen Y.Y."/>
            <person name="Lin Y.F."/>
            <person name="Hsu J.L."/>
            <person name="Li C.Y."/>
            <person name="Wang Z.W."/>
            <person name="Zhao X."/>
            <person name="Zhong W.Y."/>
            <person name="Ma X.K."/>
            <person name="Ma L."/>
            <person name="Huang J."/>
            <person name="Chen G.Z."/>
            <person name="Huang M.Z."/>
            <person name="Huang L."/>
            <person name="Peng D.H."/>
            <person name="Luo Y.B."/>
            <person name="Zou S.Q."/>
            <person name="Chen S.P."/>
            <person name="Lan S."/>
            <person name="Tsai W.C."/>
            <person name="Van de Peer Y."/>
            <person name="Liu Z.J."/>
        </authorList>
    </citation>
    <scope>NUCLEOTIDE SEQUENCE [LARGE SCALE GENOMIC DNA]</scope>
    <source>
        <strain evidence="3">Lor288</strain>
    </source>
</reference>
<dbReference type="Proteomes" id="UP001412067">
    <property type="component" value="Unassembled WGS sequence"/>
</dbReference>
<sequence>MRYRGTVVIPFILSDQQLADVLTKGVDSPSRWPHDFRKKQRQIIKLWHKCNVSLIHRTYFFLLFKGDPSDSIYMEVELKRLSFLKTTFSQGNPYRTSCDASRHVTLASRFVSSSLKPPRYPT</sequence>
<dbReference type="Pfam" id="PF11995">
    <property type="entry name" value="DUF3490"/>
    <property type="match status" value="1"/>
</dbReference>
<keyword evidence="4" id="KW-1185">Reference proteome</keyword>
<dbReference type="PANTHER" id="PTHR47968:SF18">
    <property type="entry name" value="KINESIN-LIKE PROTEIN KIN-7F"/>
    <property type="match status" value="1"/>
</dbReference>
<keyword evidence="1" id="KW-0493">Microtubule</keyword>
<evidence type="ECO:0000256" key="1">
    <source>
        <dbReference type="ARBA" id="ARBA00022701"/>
    </source>
</evidence>
<protein>
    <submittedName>
        <fullName evidence="3">Kinesin-like protein NACK2</fullName>
    </submittedName>
</protein>
<dbReference type="InterPro" id="IPR027640">
    <property type="entry name" value="Kinesin-like_fam"/>
</dbReference>
<dbReference type="InterPro" id="IPR021881">
    <property type="entry name" value="NACK_C"/>
</dbReference>
<feature type="domain" description="NPK1-activating kinesin-like protein C-terminal" evidence="2">
    <location>
        <begin position="35"/>
        <end position="106"/>
    </location>
</feature>
<evidence type="ECO:0000259" key="2">
    <source>
        <dbReference type="Pfam" id="PF11995"/>
    </source>
</evidence>
<comment type="caution">
    <text evidence="3">The sequence shown here is derived from an EMBL/GenBank/DDBJ whole genome shotgun (WGS) entry which is preliminary data.</text>
</comment>
<name>A0ABR2MC25_9ASPA</name>
<evidence type="ECO:0000313" key="4">
    <source>
        <dbReference type="Proteomes" id="UP001412067"/>
    </source>
</evidence>
<dbReference type="PANTHER" id="PTHR47968">
    <property type="entry name" value="CENTROMERE PROTEIN E"/>
    <property type="match status" value="1"/>
</dbReference>
<evidence type="ECO:0000313" key="3">
    <source>
        <dbReference type="EMBL" id="KAK8961269.1"/>
    </source>
</evidence>
<proteinExistence type="predicted"/>
<gene>
    <name evidence="3" type="primary">NACK2</name>
    <name evidence="3" type="ORF">KSP40_PGU021593</name>
</gene>